<dbReference type="Gene3D" id="1.20.58.1910">
    <property type="match status" value="1"/>
</dbReference>
<evidence type="ECO:0000313" key="3">
    <source>
        <dbReference type="Proteomes" id="UP001549167"/>
    </source>
</evidence>
<dbReference type="InterPro" id="IPR003607">
    <property type="entry name" value="HD/PDEase_dom"/>
</dbReference>
<reference evidence="2 3" key="1">
    <citation type="submission" date="2024-06" db="EMBL/GenBank/DDBJ databases">
        <title>Genomic Encyclopedia of Type Strains, Phase IV (KMG-IV): sequencing the most valuable type-strain genomes for metagenomic binning, comparative biology and taxonomic classification.</title>
        <authorList>
            <person name="Goeker M."/>
        </authorList>
    </citation>
    <scope>NUCLEOTIDE SEQUENCE [LARGE SCALE GENOMIC DNA]</scope>
    <source>
        <strain evidence="2 3">DSM 23520</strain>
    </source>
</reference>
<dbReference type="PANTHER" id="PTHR33594">
    <property type="entry name" value="SUPERFAMILY HYDROLASE, PUTATIVE (AFU_ORTHOLOGUE AFUA_1G03035)-RELATED"/>
    <property type="match status" value="1"/>
</dbReference>
<dbReference type="Pfam" id="PF01966">
    <property type="entry name" value="HD"/>
    <property type="match status" value="1"/>
</dbReference>
<accession>A0ABV2KXN9</accession>
<organism evidence="2 3">
    <name type="scientific">Alkalibacillus flavidus</name>
    <dbReference type="NCBI Taxonomy" id="546021"/>
    <lineage>
        <taxon>Bacteria</taxon>
        <taxon>Bacillati</taxon>
        <taxon>Bacillota</taxon>
        <taxon>Bacilli</taxon>
        <taxon>Bacillales</taxon>
        <taxon>Bacillaceae</taxon>
        <taxon>Alkalibacillus</taxon>
    </lineage>
</organism>
<dbReference type="PANTHER" id="PTHR33594:SF1">
    <property type="entry name" value="HD_PDEASE DOMAIN-CONTAINING PROTEIN"/>
    <property type="match status" value="1"/>
</dbReference>
<feature type="domain" description="HD/PDEase" evidence="1">
    <location>
        <begin position="41"/>
        <end position="154"/>
    </location>
</feature>
<name>A0ABV2KXN9_9BACI</name>
<dbReference type="SUPFAM" id="SSF109604">
    <property type="entry name" value="HD-domain/PDEase-like"/>
    <property type="match status" value="1"/>
</dbReference>
<dbReference type="RefSeq" id="WP_354221613.1">
    <property type="nucleotide sequence ID" value="NZ_JBEPMX010000016.1"/>
</dbReference>
<gene>
    <name evidence="2" type="ORF">ABID56_002473</name>
</gene>
<comment type="caution">
    <text evidence="2">The sequence shown here is derived from an EMBL/GenBank/DDBJ whole genome shotgun (WGS) entry which is preliminary data.</text>
</comment>
<dbReference type="EMBL" id="JBEPMX010000016">
    <property type="protein sequence ID" value="MET3684346.1"/>
    <property type="molecule type" value="Genomic_DNA"/>
</dbReference>
<evidence type="ECO:0000313" key="2">
    <source>
        <dbReference type="EMBL" id="MET3684346.1"/>
    </source>
</evidence>
<evidence type="ECO:0000259" key="1">
    <source>
        <dbReference type="SMART" id="SM00471"/>
    </source>
</evidence>
<protein>
    <recommendedName>
        <fullName evidence="1">HD/PDEase domain-containing protein</fullName>
    </recommendedName>
</protein>
<keyword evidence="3" id="KW-1185">Reference proteome</keyword>
<proteinExistence type="predicted"/>
<dbReference type="InterPro" id="IPR006674">
    <property type="entry name" value="HD_domain"/>
</dbReference>
<sequence length="233" mass="26704">MKGDGICREFMKKGGITVMEDEKEIIRRTEQMVKEKLESEGSGHDWWHIVRVVHNAQHISKTETVDAWVVTMGALLHDVIDDKVVVDPDLERANLESWLENQGVSQYHIDQILAIIDTISFKHGFEALPSLEAEVVQDADRLDAIGAVGIARCFTYSGSKGSPIHDPNLFPRESMTPDQYRRGDSSAINHFYEKLLTLKDKMNTEEGYRIACERHQFMEQYLQQFFAEWDGFA</sequence>
<dbReference type="Proteomes" id="UP001549167">
    <property type="component" value="Unassembled WGS sequence"/>
</dbReference>
<dbReference type="Gene3D" id="1.10.472.50">
    <property type="entry name" value="HD-domain/PDEase-like"/>
    <property type="match status" value="1"/>
</dbReference>
<dbReference type="SMART" id="SM00471">
    <property type="entry name" value="HDc"/>
    <property type="match status" value="1"/>
</dbReference>
<dbReference type="CDD" id="cd00077">
    <property type="entry name" value="HDc"/>
    <property type="match status" value="1"/>
</dbReference>